<organism evidence="2 3">
    <name type="scientific">Nitrococcus mobilis Nb-231</name>
    <dbReference type="NCBI Taxonomy" id="314278"/>
    <lineage>
        <taxon>Bacteria</taxon>
        <taxon>Pseudomonadati</taxon>
        <taxon>Pseudomonadota</taxon>
        <taxon>Gammaproteobacteria</taxon>
        <taxon>Chromatiales</taxon>
        <taxon>Ectothiorhodospiraceae</taxon>
        <taxon>Nitrococcus</taxon>
    </lineage>
</organism>
<evidence type="ECO:0000256" key="1">
    <source>
        <dbReference type="ARBA" id="ARBA00009981"/>
    </source>
</evidence>
<dbReference type="STRING" id="314278.NB231_04350"/>
<dbReference type="InterPro" id="IPR036165">
    <property type="entry name" value="YefM-like_sf"/>
</dbReference>
<keyword evidence="3" id="KW-1185">Reference proteome</keyword>
<dbReference type="Gene3D" id="3.40.1620.10">
    <property type="entry name" value="YefM-like domain"/>
    <property type="match status" value="1"/>
</dbReference>
<evidence type="ECO:0008006" key="4">
    <source>
        <dbReference type="Google" id="ProtNLM"/>
    </source>
</evidence>
<name>A4BPV4_9GAMM</name>
<comment type="similarity">
    <text evidence="1">Belongs to the phD/YefM antitoxin family.</text>
</comment>
<reference evidence="2 3" key="1">
    <citation type="submission" date="2006-02" db="EMBL/GenBank/DDBJ databases">
        <authorList>
            <person name="Waterbury J."/>
            <person name="Ferriera S."/>
            <person name="Johnson J."/>
            <person name="Kravitz S."/>
            <person name="Halpern A."/>
            <person name="Remington K."/>
            <person name="Beeson K."/>
            <person name="Tran B."/>
            <person name="Rogers Y.-H."/>
            <person name="Friedman R."/>
            <person name="Venter J.C."/>
        </authorList>
    </citation>
    <scope>NUCLEOTIDE SEQUENCE [LARGE SCALE GENOMIC DNA]</scope>
    <source>
        <strain evidence="2 3">Nb-231</strain>
    </source>
</reference>
<evidence type="ECO:0000313" key="2">
    <source>
        <dbReference type="EMBL" id="EAR22109.1"/>
    </source>
</evidence>
<dbReference type="AlphaFoldDB" id="A4BPV4"/>
<dbReference type="SUPFAM" id="SSF143120">
    <property type="entry name" value="YefM-like"/>
    <property type="match status" value="1"/>
</dbReference>
<proteinExistence type="inferred from homology"/>
<dbReference type="HOGENOM" id="CLU_2650766_0_0_6"/>
<gene>
    <name evidence="2" type="ORF">NB231_04350</name>
</gene>
<evidence type="ECO:0000313" key="3">
    <source>
        <dbReference type="Proteomes" id="UP000003374"/>
    </source>
</evidence>
<dbReference type="RefSeq" id="WP_005000054.1">
    <property type="nucleotide sequence ID" value="NZ_CH672427.1"/>
</dbReference>
<dbReference type="Proteomes" id="UP000003374">
    <property type="component" value="Unassembled WGS sequence"/>
</dbReference>
<sequence length="76" mass="8730">MPAESTLIRYVSISAAAEALRQIANRETDHVLVMRDNRPAAVMLSVEHYRALAQLRELMRDPEGLEEMLRVHREAM</sequence>
<comment type="caution">
    <text evidence="2">The sequence shown here is derived from an EMBL/GenBank/DDBJ whole genome shotgun (WGS) entry which is preliminary data.</text>
</comment>
<accession>A4BPV4</accession>
<dbReference type="EMBL" id="AAOF01000004">
    <property type="protein sequence ID" value="EAR22109.1"/>
    <property type="molecule type" value="Genomic_DNA"/>
</dbReference>
<protein>
    <recommendedName>
        <fullName evidence="4">Antitoxin</fullName>
    </recommendedName>
</protein>